<protein>
    <recommendedName>
        <fullName evidence="14">ABC transporter domain-containing protein</fullName>
    </recommendedName>
</protein>
<dbReference type="GO" id="GO:0016020">
    <property type="term" value="C:membrane"/>
    <property type="evidence" value="ECO:0007669"/>
    <property type="project" value="UniProtKB-SubCell"/>
</dbReference>
<dbReference type="PROSITE" id="PS50929">
    <property type="entry name" value="ABC_TM1F"/>
    <property type="match status" value="1"/>
</dbReference>
<evidence type="ECO:0000256" key="4">
    <source>
        <dbReference type="ARBA" id="ARBA00022741"/>
    </source>
</evidence>
<proteinExistence type="predicted"/>
<dbReference type="InterPro" id="IPR017871">
    <property type="entry name" value="ABC_transporter-like_CS"/>
</dbReference>
<dbReference type="STRING" id="283909.R7VBZ2"/>
<keyword evidence="6 8" id="KW-1133">Transmembrane helix</keyword>
<evidence type="ECO:0000259" key="9">
    <source>
        <dbReference type="PROSITE" id="PS50893"/>
    </source>
</evidence>
<sequence length="807" mass="90287">MSTYRGISKAWVSQQTWLMNATLRDNILFTKKHDSSLYDEVIECCALKHDINALAAGDLTEIGENGLNLSGGQQQRVNIGRALYSNADVVLMDDPLSALDAHVRYQVFHHAIQEFLIRKHKRTVVAVMHDAQYTQHADWVIMMKEGRVSYEGTWNGAHHISALNRKNQLMRLFVFQLYEPKISEVCFASRSMSSIDSFIQSTEMLSENNEEEGLTEKEEQKTGSVSWRVYFSYSQSAGHVLVFLSIALYLTHQSLQMVADFWLSDWMEAEHATGSVHTNSTLHSQTSSEIKLIMWGYVAFQLSAVLILFFSILMIEIMALRAAYNFHANMLSALLKAPLRFFDCTPLGRILNRFSSDTNIIDKLLVTNMDHVLYNTLHVIGGIIVNGISNSFFLLPLAPIFCAFVFIQRFYLTSCRELQRLNNITKSPILSNFSETLNGLPTIRAYGYGVQKWFLDKHFSLVDVNLTVFLYLKTAAIWLGIRFGYLGALIVFSACVCSISAGINGSISPSVVGLAIAYAIITTSLLIIMMRGISEMEMLFNSVERVSLYIATPPEKERGHSEFFSTDQYWPTSGDIEFKDLCARYDQNLKPVLKNVNLTIKSGEKIGICGRTGSGKSSLTLCLFQMIEVHQGHLLIDGVDISTLPLGLLRKRIAIIPQDPVLFHGSIRHNLDPSSSRTDIELWTALHSAQLQGTIKAFPLGLDTIVAESGVNLSVGQRQLFCLARAILSNSRILILDEATSSVDMATDALIQKVIQSSFAQSTVISIAHRVRTLEHCNRIVVMSDGRIAEEGQPSELKNSAFARLMQ</sequence>
<dbReference type="OMA" id="HIPREAP"/>
<dbReference type="Gene3D" id="3.40.50.300">
    <property type="entry name" value="P-loop containing nucleotide triphosphate hydrolases"/>
    <property type="match status" value="2"/>
</dbReference>
<organism evidence="11">
    <name type="scientific">Capitella teleta</name>
    <name type="common">Polychaete worm</name>
    <dbReference type="NCBI Taxonomy" id="283909"/>
    <lineage>
        <taxon>Eukaryota</taxon>
        <taxon>Metazoa</taxon>
        <taxon>Spiralia</taxon>
        <taxon>Lophotrochozoa</taxon>
        <taxon>Annelida</taxon>
        <taxon>Polychaeta</taxon>
        <taxon>Sedentaria</taxon>
        <taxon>Scolecida</taxon>
        <taxon>Capitellidae</taxon>
        <taxon>Capitella</taxon>
    </lineage>
</organism>
<keyword evidence="4" id="KW-0547">Nucleotide-binding</keyword>
<dbReference type="OrthoDB" id="6500128at2759"/>
<dbReference type="EMBL" id="KB295002">
    <property type="protein sequence ID" value="ELU13831.1"/>
    <property type="molecule type" value="Genomic_DNA"/>
</dbReference>
<accession>R7VBZ2</accession>
<dbReference type="GO" id="GO:0016887">
    <property type="term" value="F:ATP hydrolysis activity"/>
    <property type="evidence" value="ECO:0007669"/>
    <property type="project" value="InterPro"/>
</dbReference>
<keyword evidence="5" id="KW-0067">ATP-binding</keyword>
<dbReference type="PROSITE" id="PS00211">
    <property type="entry name" value="ABC_TRANSPORTER_1"/>
    <property type="match status" value="2"/>
</dbReference>
<evidence type="ECO:0008006" key="14">
    <source>
        <dbReference type="Google" id="ProtNLM"/>
    </source>
</evidence>
<evidence type="ECO:0000256" key="1">
    <source>
        <dbReference type="ARBA" id="ARBA00004141"/>
    </source>
</evidence>
<reference evidence="12" key="3">
    <citation type="submission" date="2015-06" db="UniProtKB">
        <authorList>
            <consortium name="EnsemblMetazoa"/>
        </authorList>
    </citation>
    <scope>IDENTIFICATION</scope>
</reference>
<dbReference type="CDD" id="cd03244">
    <property type="entry name" value="ABCC_MRP_domain2"/>
    <property type="match status" value="1"/>
</dbReference>
<name>R7VBZ2_CAPTE</name>
<dbReference type="PANTHER" id="PTHR24223:SF461">
    <property type="entry name" value="ATP-BINDING CASSETTE SUB-FAMILY C MEMBER SUR"/>
    <property type="match status" value="1"/>
</dbReference>
<dbReference type="SMART" id="SM00382">
    <property type="entry name" value="AAA"/>
    <property type="match status" value="1"/>
</dbReference>
<dbReference type="Pfam" id="PF00005">
    <property type="entry name" value="ABC_tran"/>
    <property type="match status" value="2"/>
</dbReference>
<keyword evidence="2" id="KW-0813">Transport</keyword>
<evidence type="ECO:0000256" key="3">
    <source>
        <dbReference type="ARBA" id="ARBA00022692"/>
    </source>
</evidence>
<dbReference type="Gene3D" id="1.20.1560.10">
    <property type="entry name" value="ABC transporter type 1, transmembrane domain"/>
    <property type="match status" value="1"/>
</dbReference>
<evidence type="ECO:0000256" key="2">
    <source>
        <dbReference type="ARBA" id="ARBA00022448"/>
    </source>
</evidence>
<dbReference type="PROSITE" id="PS50893">
    <property type="entry name" value="ABC_TRANSPORTER_2"/>
    <property type="match status" value="1"/>
</dbReference>
<feature type="transmembrane region" description="Helical" evidence="8">
    <location>
        <begin position="230"/>
        <end position="250"/>
    </location>
</feature>
<comment type="subcellular location">
    <subcellularLocation>
        <location evidence="1">Membrane</location>
        <topology evidence="1">Multi-pass membrane protein</topology>
    </subcellularLocation>
</comment>
<evidence type="ECO:0000256" key="7">
    <source>
        <dbReference type="ARBA" id="ARBA00023136"/>
    </source>
</evidence>
<keyword evidence="13" id="KW-1185">Reference proteome</keyword>
<feature type="transmembrane region" description="Helical" evidence="8">
    <location>
        <begin position="509"/>
        <end position="529"/>
    </location>
</feature>
<feature type="domain" description="ABC transporter" evidence="9">
    <location>
        <begin position="576"/>
        <end position="807"/>
    </location>
</feature>
<evidence type="ECO:0000313" key="13">
    <source>
        <dbReference type="Proteomes" id="UP000014760"/>
    </source>
</evidence>
<dbReference type="FunFam" id="1.20.1560.10:FF:000010">
    <property type="entry name" value="Multidrug resistance-associated ABC transporter"/>
    <property type="match status" value="1"/>
</dbReference>
<dbReference type="InterPro" id="IPR027417">
    <property type="entry name" value="P-loop_NTPase"/>
</dbReference>
<dbReference type="CDD" id="cd18602">
    <property type="entry name" value="ABC_6TM_SUR1_D2_like"/>
    <property type="match status" value="1"/>
</dbReference>
<evidence type="ECO:0000313" key="11">
    <source>
        <dbReference type="EMBL" id="ELU13831.1"/>
    </source>
</evidence>
<dbReference type="Proteomes" id="UP000014760">
    <property type="component" value="Unassembled WGS sequence"/>
</dbReference>
<reference evidence="13" key="1">
    <citation type="submission" date="2012-12" db="EMBL/GenBank/DDBJ databases">
        <authorList>
            <person name="Hellsten U."/>
            <person name="Grimwood J."/>
            <person name="Chapman J.A."/>
            <person name="Shapiro H."/>
            <person name="Aerts A."/>
            <person name="Otillar R.P."/>
            <person name="Terry A.Y."/>
            <person name="Boore J.L."/>
            <person name="Simakov O."/>
            <person name="Marletaz F."/>
            <person name="Cho S.-J."/>
            <person name="Edsinger-Gonzales E."/>
            <person name="Havlak P."/>
            <person name="Kuo D.-H."/>
            <person name="Larsson T."/>
            <person name="Lv J."/>
            <person name="Arendt D."/>
            <person name="Savage R."/>
            <person name="Osoegawa K."/>
            <person name="de Jong P."/>
            <person name="Lindberg D.R."/>
            <person name="Seaver E.C."/>
            <person name="Weisblat D.A."/>
            <person name="Putnam N.H."/>
            <person name="Grigoriev I.V."/>
            <person name="Rokhsar D.S."/>
        </authorList>
    </citation>
    <scope>NUCLEOTIDE SEQUENCE</scope>
    <source>
        <strain evidence="13">I ESC-2004</strain>
    </source>
</reference>
<dbReference type="GO" id="GO:0140359">
    <property type="term" value="F:ABC-type transporter activity"/>
    <property type="evidence" value="ECO:0007669"/>
    <property type="project" value="InterPro"/>
</dbReference>
<evidence type="ECO:0000259" key="10">
    <source>
        <dbReference type="PROSITE" id="PS50929"/>
    </source>
</evidence>
<gene>
    <name evidence="11" type="ORF">CAPTEDRAFT_107307</name>
</gene>
<evidence type="ECO:0000256" key="5">
    <source>
        <dbReference type="ARBA" id="ARBA00022840"/>
    </source>
</evidence>
<feature type="domain" description="ABC transmembrane type-1" evidence="10">
    <location>
        <begin position="243"/>
        <end position="538"/>
    </location>
</feature>
<dbReference type="InterPro" id="IPR003593">
    <property type="entry name" value="AAA+_ATPase"/>
</dbReference>
<dbReference type="InterPro" id="IPR036640">
    <property type="entry name" value="ABC1_TM_sf"/>
</dbReference>
<dbReference type="AlphaFoldDB" id="R7VBZ2"/>
<evidence type="ECO:0000313" key="12">
    <source>
        <dbReference type="EnsemblMetazoa" id="CapteP107307"/>
    </source>
</evidence>
<keyword evidence="3 8" id="KW-0812">Transmembrane</keyword>
<dbReference type="HOGENOM" id="CLU_000604_27_9_1"/>
<feature type="transmembrane region" description="Helical" evidence="8">
    <location>
        <begin position="483"/>
        <end position="503"/>
    </location>
</feature>
<reference evidence="11 13" key="2">
    <citation type="journal article" date="2013" name="Nature">
        <title>Insights into bilaterian evolution from three spiralian genomes.</title>
        <authorList>
            <person name="Simakov O."/>
            <person name="Marletaz F."/>
            <person name="Cho S.J."/>
            <person name="Edsinger-Gonzales E."/>
            <person name="Havlak P."/>
            <person name="Hellsten U."/>
            <person name="Kuo D.H."/>
            <person name="Larsson T."/>
            <person name="Lv J."/>
            <person name="Arendt D."/>
            <person name="Savage R."/>
            <person name="Osoegawa K."/>
            <person name="de Jong P."/>
            <person name="Grimwood J."/>
            <person name="Chapman J.A."/>
            <person name="Shapiro H."/>
            <person name="Aerts A."/>
            <person name="Otillar R.P."/>
            <person name="Terry A.Y."/>
            <person name="Boore J.L."/>
            <person name="Grigoriev I.V."/>
            <person name="Lindberg D.R."/>
            <person name="Seaver E.C."/>
            <person name="Weisblat D.A."/>
            <person name="Putnam N.H."/>
            <person name="Rokhsar D.S."/>
        </authorList>
    </citation>
    <scope>NUCLEOTIDE SEQUENCE</scope>
    <source>
        <strain evidence="11 13">I ESC-2004</strain>
    </source>
</reference>
<dbReference type="PANTHER" id="PTHR24223">
    <property type="entry name" value="ATP-BINDING CASSETTE SUB-FAMILY C"/>
    <property type="match status" value="1"/>
</dbReference>
<dbReference type="Pfam" id="PF00664">
    <property type="entry name" value="ABC_membrane"/>
    <property type="match status" value="1"/>
</dbReference>
<dbReference type="EMBL" id="AMQN01005045">
    <property type="status" value="NOT_ANNOTATED_CDS"/>
    <property type="molecule type" value="Genomic_DNA"/>
</dbReference>
<dbReference type="InterPro" id="IPR011527">
    <property type="entry name" value="ABC1_TM_dom"/>
</dbReference>
<dbReference type="InterPro" id="IPR050173">
    <property type="entry name" value="ABC_transporter_C-like"/>
</dbReference>
<feature type="transmembrane region" description="Helical" evidence="8">
    <location>
        <begin position="292"/>
        <end position="315"/>
    </location>
</feature>
<dbReference type="InterPro" id="IPR003439">
    <property type="entry name" value="ABC_transporter-like_ATP-bd"/>
</dbReference>
<evidence type="ECO:0000256" key="8">
    <source>
        <dbReference type="SAM" id="Phobius"/>
    </source>
</evidence>
<dbReference type="EnsemblMetazoa" id="CapteT107307">
    <property type="protein sequence ID" value="CapteP107307"/>
    <property type="gene ID" value="CapteG107307"/>
</dbReference>
<evidence type="ECO:0000256" key="6">
    <source>
        <dbReference type="ARBA" id="ARBA00022989"/>
    </source>
</evidence>
<dbReference type="SUPFAM" id="SSF52540">
    <property type="entry name" value="P-loop containing nucleoside triphosphate hydrolases"/>
    <property type="match status" value="2"/>
</dbReference>
<keyword evidence="7 8" id="KW-0472">Membrane</keyword>
<dbReference type="GO" id="GO:0005524">
    <property type="term" value="F:ATP binding"/>
    <property type="evidence" value="ECO:0007669"/>
    <property type="project" value="UniProtKB-KW"/>
</dbReference>
<dbReference type="FunFam" id="3.40.50.300:FF:000838">
    <property type="entry name" value="ABC multidrug transporter (Eurofung)"/>
    <property type="match status" value="1"/>
</dbReference>
<dbReference type="SUPFAM" id="SSF90123">
    <property type="entry name" value="ABC transporter transmembrane region"/>
    <property type="match status" value="1"/>
</dbReference>